<feature type="region of interest" description="Disordered" evidence="1">
    <location>
        <begin position="78"/>
        <end position="103"/>
    </location>
</feature>
<name>A0A9P4V7L3_9PLEO</name>
<proteinExistence type="predicted"/>
<accession>A0A9P4V7L3</accession>
<reference evidence="2" key="1">
    <citation type="journal article" date="2020" name="Stud. Mycol.">
        <title>101 Dothideomycetes genomes: a test case for predicting lifestyles and emergence of pathogens.</title>
        <authorList>
            <person name="Haridas S."/>
            <person name="Albert R."/>
            <person name="Binder M."/>
            <person name="Bloem J."/>
            <person name="Labutti K."/>
            <person name="Salamov A."/>
            <person name="Andreopoulos B."/>
            <person name="Baker S."/>
            <person name="Barry K."/>
            <person name="Bills G."/>
            <person name="Bluhm B."/>
            <person name="Cannon C."/>
            <person name="Castanera R."/>
            <person name="Culley D."/>
            <person name="Daum C."/>
            <person name="Ezra D."/>
            <person name="Gonzalez J."/>
            <person name="Henrissat B."/>
            <person name="Kuo A."/>
            <person name="Liang C."/>
            <person name="Lipzen A."/>
            <person name="Lutzoni F."/>
            <person name="Magnuson J."/>
            <person name="Mondo S."/>
            <person name="Nolan M."/>
            <person name="Ohm R."/>
            <person name="Pangilinan J."/>
            <person name="Park H.-J."/>
            <person name="Ramirez L."/>
            <person name="Alfaro M."/>
            <person name="Sun H."/>
            <person name="Tritt A."/>
            <person name="Yoshinaga Y."/>
            <person name="Zwiers L.-H."/>
            <person name="Turgeon B."/>
            <person name="Goodwin S."/>
            <person name="Spatafora J."/>
            <person name="Crous P."/>
            <person name="Grigoriev I."/>
        </authorList>
    </citation>
    <scope>NUCLEOTIDE SEQUENCE</scope>
    <source>
        <strain evidence="2">CBS 125425</strain>
    </source>
</reference>
<dbReference type="OrthoDB" id="3797138at2759"/>
<gene>
    <name evidence="2" type="ORF">EJ04DRAFT_112750</name>
</gene>
<evidence type="ECO:0000313" key="2">
    <source>
        <dbReference type="EMBL" id="KAF2741044.1"/>
    </source>
</evidence>
<comment type="caution">
    <text evidence="2">The sequence shown here is derived from an EMBL/GenBank/DDBJ whole genome shotgun (WGS) entry which is preliminary data.</text>
</comment>
<feature type="compositionally biased region" description="Acidic residues" evidence="1">
    <location>
        <begin position="348"/>
        <end position="370"/>
    </location>
</feature>
<dbReference type="Proteomes" id="UP000799444">
    <property type="component" value="Unassembled WGS sequence"/>
</dbReference>
<organism evidence="2 3">
    <name type="scientific">Polyplosphaeria fusca</name>
    <dbReference type="NCBI Taxonomy" id="682080"/>
    <lineage>
        <taxon>Eukaryota</taxon>
        <taxon>Fungi</taxon>
        <taxon>Dikarya</taxon>
        <taxon>Ascomycota</taxon>
        <taxon>Pezizomycotina</taxon>
        <taxon>Dothideomycetes</taxon>
        <taxon>Pleosporomycetidae</taxon>
        <taxon>Pleosporales</taxon>
        <taxon>Tetraplosphaeriaceae</taxon>
        <taxon>Polyplosphaeria</taxon>
    </lineage>
</organism>
<protein>
    <submittedName>
        <fullName evidence="2">Uncharacterized protein</fullName>
    </submittedName>
</protein>
<sequence>MHKSPFGKDKKPKQKNKFFKFDMPMVAEDRELNLLGVAFENPRQGTRGEFTPQGRKDVQVDANKGILNTLGSMVGWSSGQAQAGASNPSTAAPQTPPPSNAKFSYTTPCKWPTELVDNIYPNKPTPAIGVEACVKKVKGTGFEAVVKTVIAAGLGIEESELDTIQIPVLQRYSMESPRGKINALLHDREYRSRLINLFEQQDESKKRVLWVATNLITCGGVSYDVIKKAETEASGGIQDPTKTVPVKIGGKWHSVNDKTLKGTYSEDIVLFMSYRRVRYVCVKPENPGRFQWLFSGNGNGQKHPEVDAKAIDFDRPGGIKDVFWIEDDDAEGDVPAFFSPEHANEDSAVFEDGDAIAGAEDSEEEEEEGQYPDGFFSQSEPEQE</sequence>
<feature type="region of interest" description="Disordered" evidence="1">
    <location>
        <begin position="334"/>
        <end position="384"/>
    </location>
</feature>
<evidence type="ECO:0000313" key="3">
    <source>
        <dbReference type="Proteomes" id="UP000799444"/>
    </source>
</evidence>
<evidence type="ECO:0000256" key="1">
    <source>
        <dbReference type="SAM" id="MobiDB-lite"/>
    </source>
</evidence>
<dbReference type="EMBL" id="ML996098">
    <property type="protein sequence ID" value="KAF2741044.1"/>
    <property type="molecule type" value="Genomic_DNA"/>
</dbReference>
<keyword evidence="3" id="KW-1185">Reference proteome</keyword>
<dbReference type="AlphaFoldDB" id="A0A9P4V7L3"/>